<dbReference type="OrthoDB" id="5181364at2"/>
<dbReference type="GO" id="GO:0051537">
    <property type="term" value="F:2 iron, 2 sulfur cluster binding"/>
    <property type="evidence" value="ECO:0007669"/>
    <property type="project" value="InterPro"/>
</dbReference>
<feature type="domain" description="Ferric siderophore reductase C-terminal" evidence="1">
    <location>
        <begin position="253"/>
        <end position="271"/>
    </location>
</feature>
<sequence length="286" mass="30819">MPLAPAPAPAGAALRRSTPLYDTLRRLAAVCTTPRIDVVAPRSPVGQGWTSGAELAREPELLAAFLAAESERIEELHGRTARADVVASRALHSCLWAACLLLAGPWYLERRVPLLRPEDVRFGRTPGALAVVPGRFVALPDDPAAGLPGVETAANENALRHRLRESVADQVRPLLAAMGPGLRRGPRALWGMVGDDLVSAVWYTGRMLGEEERAVYEAGELLPGPVGPFLGGADFRRLTGRDGRTYPTRTRMGCCLYYAIRPDEACGTCPRTGDAERLRRLEGAVS</sequence>
<dbReference type="EMBL" id="CP042266">
    <property type="protein sequence ID" value="QDY80542.1"/>
    <property type="molecule type" value="Genomic_DNA"/>
</dbReference>
<reference evidence="2 3" key="1">
    <citation type="submission" date="2019-07" db="EMBL/GenBank/DDBJ databases">
        <authorList>
            <person name="Zhu P."/>
        </authorList>
    </citation>
    <scope>NUCLEOTIDE SEQUENCE [LARGE SCALE GENOMIC DNA]</scope>
    <source>
        <strain evidence="2 3">SSL-25</strain>
    </source>
</reference>
<dbReference type="Pfam" id="PF11575">
    <property type="entry name" value="FhuF_C"/>
    <property type="match status" value="1"/>
</dbReference>
<accession>A0A5B8IPQ2</accession>
<evidence type="ECO:0000259" key="1">
    <source>
        <dbReference type="Pfam" id="PF11575"/>
    </source>
</evidence>
<dbReference type="RefSeq" id="WP_146483935.1">
    <property type="nucleotide sequence ID" value="NZ_CP042266.1"/>
</dbReference>
<dbReference type="Proteomes" id="UP000320580">
    <property type="component" value="Chromosome"/>
</dbReference>
<keyword evidence="3" id="KW-1185">Reference proteome</keyword>
<organism evidence="2 3">
    <name type="scientific">Streptomyces qinzhouensis</name>
    <dbReference type="NCBI Taxonomy" id="2599401"/>
    <lineage>
        <taxon>Bacteria</taxon>
        <taxon>Bacillati</taxon>
        <taxon>Actinomycetota</taxon>
        <taxon>Actinomycetes</taxon>
        <taxon>Kitasatosporales</taxon>
        <taxon>Streptomycetaceae</taxon>
        <taxon>Streptomyces</taxon>
    </lineage>
</organism>
<protein>
    <submittedName>
        <fullName evidence="2">(2Fe-2S)-binding protein</fullName>
    </submittedName>
</protein>
<dbReference type="KEGG" id="sqz:FQU76_33005"/>
<name>A0A5B8IPQ2_9ACTN</name>
<evidence type="ECO:0000313" key="2">
    <source>
        <dbReference type="EMBL" id="QDY80542.1"/>
    </source>
</evidence>
<dbReference type="AlphaFoldDB" id="A0A5B8IPQ2"/>
<gene>
    <name evidence="2" type="ORF">FQU76_33005</name>
</gene>
<dbReference type="InterPro" id="IPR024726">
    <property type="entry name" value="FhuF_C"/>
</dbReference>
<proteinExistence type="predicted"/>
<evidence type="ECO:0000313" key="3">
    <source>
        <dbReference type="Proteomes" id="UP000320580"/>
    </source>
</evidence>